<accession>R9TN69</accession>
<keyword evidence="1" id="KW-0175">Coiled coil</keyword>
<feature type="coiled-coil region" evidence="1">
    <location>
        <begin position="188"/>
        <end position="272"/>
    </location>
</feature>
<reference evidence="3" key="1">
    <citation type="submission" date="2013-01" db="EMBL/GenBank/DDBJ databases">
        <title>Unveiling the Trypanosoma rangeli genome, the neglected and avirulent trypanosome of mammals.</title>
        <authorList>
            <person name="Stoco P.H."/>
            <person name="Wagner G."/>
            <person name="Gerber A."/>
            <person name="Zaha A."/>
            <person name="Monteiro K.M."/>
            <person name="Thompson C."/>
            <person name="Bartholomeu D.C."/>
            <person name="Bahia D."/>
            <person name="Loreto E."/>
            <person name="Prestes E.B."/>
            <person name="De Moraes M.H."/>
            <person name="Lueckemeyer D.D."/>
            <person name="Lima F.M."/>
            <person name="Vallejo G.A."/>
            <person name="Silveira Filho J.F."/>
            <person name="Tyler K.M."/>
            <person name="Almeida L.G."/>
            <person name="Steindel M."/>
            <person name="Ortiz M.F.D.E."/>
            <person name="Siervo M.A."/>
            <person name="Cunha O.L.D.E."/>
            <person name="Neto R."/>
            <person name="Rodrigues-Luiz G."/>
            <person name="Teixeira S.M."/>
            <person name="Silva R."/>
            <person name="Murta S.M."/>
            <person name="Sincero T.C."/>
            <person name="Mendes T.A."/>
            <person name="Urmenyi T.P."/>
            <person name="Da Rocha W.D."/>
            <person name="Vasconcellos A.T."/>
            <person name="Grisard E.C."/>
        </authorList>
    </citation>
    <scope>NUCLEOTIDE SEQUENCE</scope>
</reference>
<evidence type="ECO:0008006" key="4">
    <source>
        <dbReference type="Google" id="ProtNLM"/>
    </source>
</evidence>
<evidence type="ECO:0000313" key="3">
    <source>
        <dbReference type="EMBL" id="AGN32974.1"/>
    </source>
</evidence>
<proteinExistence type="predicted"/>
<sequence>MLTTRNVLCCLLLLLSYGSVGRLADAAAAAKPGGSQNTVQRVVTGTKTQTSVQIPTDLKETRSRALRATEHAFNNATEAAKHCSKAKVDADEAKNYATEARKLLETLGGDFVSKSTALHDAKKAHNESVAALKNCVEAEKAAADADTAVVVALYEVLNHSKVQRPTGLTLTEAMSSVQKNTLQAVSEAKKAEVEADKAAQAAQKAAEAAKKAATALVTAKEVVTMAGELKKKLAKEELERKQKHEAAVEAEKRRIQEEALKAVKRAEAAEELVAQLSSAQKRGTKEATRSARAGADVAQNPRNVELGGDSYVSAPASSLLLLPAMASTLISIMMLC</sequence>
<keyword evidence="2" id="KW-0732">Signal</keyword>
<feature type="chain" id="PRO_5004489684" description="Surface protein TolT" evidence="2">
    <location>
        <begin position="22"/>
        <end position="336"/>
    </location>
</feature>
<protein>
    <recommendedName>
        <fullName evidence="4">Surface protein TolT</fullName>
    </recommendedName>
</protein>
<dbReference type="AlphaFoldDB" id="R9TN69"/>
<evidence type="ECO:0000256" key="1">
    <source>
        <dbReference type="SAM" id="Coils"/>
    </source>
</evidence>
<name>R9TN69_TRYRA</name>
<feature type="signal peptide" evidence="2">
    <location>
        <begin position="1"/>
        <end position="21"/>
    </location>
</feature>
<evidence type="ECO:0000256" key="2">
    <source>
        <dbReference type="SAM" id="SignalP"/>
    </source>
</evidence>
<dbReference type="EMBL" id="KC544912">
    <property type="protein sequence ID" value="AGN32974.1"/>
    <property type="molecule type" value="Genomic_DNA"/>
</dbReference>
<organism evidence="3">
    <name type="scientific">Trypanosoma rangeli</name>
    <dbReference type="NCBI Taxonomy" id="5698"/>
    <lineage>
        <taxon>Eukaryota</taxon>
        <taxon>Discoba</taxon>
        <taxon>Euglenozoa</taxon>
        <taxon>Kinetoplastea</taxon>
        <taxon>Metakinetoplastina</taxon>
        <taxon>Trypanosomatida</taxon>
        <taxon>Trypanosomatidae</taxon>
        <taxon>Trypanosoma</taxon>
        <taxon>Herpetosoma</taxon>
    </lineage>
</organism>